<organism evidence="1 2">
    <name type="scientific">Avena sativa</name>
    <name type="common">Oat</name>
    <dbReference type="NCBI Taxonomy" id="4498"/>
    <lineage>
        <taxon>Eukaryota</taxon>
        <taxon>Viridiplantae</taxon>
        <taxon>Streptophyta</taxon>
        <taxon>Embryophyta</taxon>
        <taxon>Tracheophyta</taxon>
        <taxon>Spermatophyta</taxon>
        <taxon>Magnoliopsida</taxon>
        <taxon>Liliopsida</taxon>
        <taxon>Poales</taxon>
        <taxon>Poaceae</taxon>
        <taxon>BOP clade</taxon>
        <taxon>Pooideae</taxon>
        <taxon>Poodae</taxon>
        <taxon>Poeae</taxon>
        <taxon>Poeae Chloroplast Group 1 (Aveneae type)</taxon>
        <taxon>Aveninae</taxon>
        <taxon>Avena</taxon>
    </lineage>
</organism>
<reference evidence="1" key="1">
    <citation type="submission" date="2021-05" db="EMBL/GenBank/DDBJ databases">
        <authorList>
            <person name="Scholz U."/>
            <person name="Mascher M."/>
            <person name="Fiebig A."/>
        </authorList>
    </citation>
    <scope>NUCLEOTIDE SEQUENCE [LARGE SCALE GENOMIC DNA]</scope>
</reference>
<name>A0ACD5USH0_AVESA</name>
<evidence type="ECO:0000313" key="2">
    <source>
        <dbReference type="Proteomes" id="UP001732700"/>
    </source>
</evidence>
<proteinExistence type="predicted"/>
<sequence length="616" mass="67525">MESSMRRFLNPLVLNIQKMELELTCPVCLKLFTAPTTLPCSHTSCSTCATTQTMDSYSCAICKLAYRTQDLRPAHHLEAIVNIHKSLSSTLSSMVTQQGTQGDIPVASQQTQEPGNKNSYNSVASVLLYNQSTGPANAPVDADKTMDPTMENQANDGTTEILVHKGPCRSSQSSDGTRDLDCDSNDLEGELITSRSPPQSVLKRVPDVTDDHTREVKRLKSKDQSEKQPTMADSWKCEFCHSSEISECAGPLLHYLNGEQMKDDQAWKSDVLHVHEKCIEWAPQAFFDGDIVKNLENELARSSKIKCSVCGLKGAALGCLVRSCRQSFHFPCAHGIAGCRWDEGKFVMLCPSHSSKKLPCEKPKSKKKKAQLQGSSSDTILGDLNSPFPMERNELWTASPFLTSEWVICGSALSGRDKEVFDQFHSQTGVTITNTWRSNVTHIVANTDEKGACGRTLKVLLAILAGKWVVNVNWLKACMEAREPVPEEPFEISSDVHGSVDGPLTGRLRAMEKAPGLFSGLAFYFVGDVLPIFKADLENLISTAGGSILDKASLSSTSLILYNMEVPAGGDQRNIEEVLEKRRAEAEELAATVGCKALAHTWVLDIIASCKVEFPM</sequence>
<reference evidence="1" key="2">
    <citation type="submission" date="2025-09" db="UniProtKB">
        <authorList>
            <consortium name="EnsemblPlants"/>
        </authorList>
    </citation>
    <scope>IDENTIFICATION</scope>
</reference>
<keyword evidence="2" id="KW-1185">Reference proteome</keyword>
<accession>A0ACD5USH0</accession>
<protein>
    <submittedName>
        <fullName evidence="1">Uncharacterized protein</fullName>
    </submittedName>
</protein>
<evidence type="ECO:0000313" key="1">
    <source>
        <dbReference type="EnsemblPlants" id="AVESA.00010b.r2.2CG0309130.1.CDS"/>
    </source>
</evidence>
<dbReference type="EnsemblPlants" id="AVESA.00010b.r2.2CG0309130.1">
    <property type="protein sequence ID" value="AVESA.00010b.r2.2CG0309130.1.CDS"/>
    <property type="gene ID" value="AVESA.00010b.r2.2CG0309130"/>
</dbReference>
<dbReference type="Proteomes" id="UP001732700">
    <property type="component" value="Chromosome 2C"/>
</dbReference>